<dbReference type="EnsemblMetazoa" id="AEPI011593-RA">
    <property type="protein sequence ID" value="AEPI011593-PA"/>
    <property type="gene ID" value="AEPI011593"/>
</dbReference>
<evidence type="ECO:0000313" key="4">
    <source>
        <dbReference type="Proteomes" id="UP000075885"/>
    </source>
</evidence>
<dbReference type="AlphaFoldDB" id="A0A182PXA6"/>
<evidence type="ECO:0000313" key="3">
    <source>
        <dbReference type="EnsemblMetazoa" id="AEPI011593-PA"/>
    </source>
</evidence>
<dbReference type="Gene3D" id="4.10.60.10">
    <property type="entry name" value="Zinc finger, CCHC-type"/>
    <property type="match status" value="1"/>
</dbReference>
<dbReference type="PROSITE" id="PS50158">
    <property type="entry name" value="ZF_CCHC"/>
    <property type="match status" value="1"/>
</dbReference>
<evidence type="ECO:0000256" key="1">
    <source>
        <dbReference type="PROSITE-ProRule" id="PRU00047"/>
    </source>
</evidence>
<dbReference type="GO" id="GO:0003676">
    <property type="term" value="F:nucleic acid binding"/>
    <property type="evidence" value="ECO:0007669"/>
    <property type="project" value="InterPro"/>
</dbReference>
<keyword evidence="4" id="KW-1185">Reference proteome</keyword>
<sequence length="106" mass="11707">MRDAMRDPLAGTRRSSFFSVTVASPTCTRFVDNACGITHRKTDTRTFVTIPEELVQDVVEERCYRCIERGHRLSECSGVDNTGRCFRCGLGGHKACSNAPKCLSCG</sequence>
<reference evidence="4" key="1">
    <citation type="submission" date="2013-03" db="EMBL/GenBank/DDBJ databases">
        <title>The Genome Sequence of Anopheles epiroticus epiroticus2.</title>
        <authorList>
            <consortium name="The Broad Institute Genomics Platform"/>
            <person name="Neafsey D.E."/>
            <person name="Howell P."/>
            <person name="Walker B."/>
            <person name="Young S.K."/>
            <person name="Zeng Q."/>
            <person name="Gargeya S."/>
            <person name="Fitzgerald M."/>
            <person name="Haas B."/>
            <person name="Abouelleil A."/>
            <person name="Allen A.W."/>
            <person name="Alvarado L."/>
            <person name="Arachchi H.M."/>
            <person name="Berlin A.M."/>
            <person name="Chapman S.B."/>
            <person name="Gainer-Dewar J."/>
            <person name="Goldberg J."/>
            <person name="Griggs A."/>
            <person name="Gujja S."/>
            <person name="Hansen M."/>
            <person name="Howarth C."/>
            <person name="Imamovic A."/>
            <person name="Ireland A."/>
            <person name="Larimer J."/>
            <person name="McCowan C."/>
            <person name="Murphy C."/>
            <person name="Pearson M."/>
            <person name="Poon T.W."/>
            <person name="Priest M."/>
            <person name="Roberts A."/>
            <person name="Saif S."/>
            <person name="Shea T."/>
            <person name="Sisk P."/>
            <person name="Sykes S."/>
            <person name="Wortman J."/>
            <person name="Nusbaum C."/>
            <person name="Birren B."/>
        </authorList>
    </citation>
    <scope>NUCLEOTIDE SEQUENCE [LARGE SCALE GENOMIC DNA]</scope>
    <source>
        <strain evidence="4">Epiroticus2</strain>
    </source>
</reference>
<dbReference type="Proteomes" id="UP000075885">
    <property type="component" value="Unassembled WGS sequence"/>
</dbReference>
<dbReference type="SMART" id="SM00343">
    <property type="entry name" value="ZnF_C2HC"/>
    <property type="match status" value="2"/>
</dbReference>
<reference evidence="3" key="2">
    <citation type="submission" date="2020-05" db="UniProtKB">
        <authorList>
            <consortium name="EnsemblMetazoa"/>
        </authorList>
    </citation>
    <scope>IDENTIFICATION</scope>
    <source>
        <strain evidence="3">Epiroticus2</strain>
    </source>
</reference>
<organism evidence="3 4">
    <name type="scientific">Anopheles epiroticus</name>
    <dbReference type="NCBI Taxonomy" id="199890"/>
    <lineage>
        <taxon>Eukaryota</taxon>
        <taxon>Metazoa</taxon>
        <taxon>Ecdysozoa</taxon>
        <taxon>Arthropoda</taxon>
        <taxon>Hexapoda</taxon>
        <taxon>Insecta</taxon>
        <taxon>Pterygota</taxon>
        <taxon>Neoptera</taxon>
        <taxon>Endopterygota</taxon>
        <taxon>Diptera</taxon>
        <taxon>Nematocera</taxon>
        <taxon>Culicoidea</taxon>
        <taxon>Culicidae</taxon>
        <taxon>Anophelinae</taxon>
        <taxon>Anopheles</taxon>
    </lineage>
</organism>
<keyword evidence="1" id="KW-0479">Metal-binding</keyword>
<dbReference type="InterPro" id="IPR001878">
    <property type="entry name" value="Znf_CCHC"/>
</dbReference>
<proteinExistence type="predicted"/>
<feature type="domain" description="CCHC-type" evidence="2">
    <location>
        <begin position="62"/>
        <end position="76"/>
    </location>
</feature>
<accession>A0A182PXA6</accession>
<keyword evidence="1" id="KW-0862">Zinc</keyword>
<evidence type="ECO:0000259" key="2">
    <source>
        <dbReference type="PROSITE" id="PS50158"/>
    </source>
</evidence>
<dbReference type="VEuPathDB" id="VectorBase:AEPI011593"/>
<name>A0A182PXA6_9DIPT</name>
<dbReference type="GO" id="GO:0008270">
    <property type="term" value="F:zinc ion binding"/>
    <property type="evidence" value="ECO:0007669"/>
    <property type="project" value="UniProtKB-KW"/>
</dbReference>
<dbReference type="SUPFAM" id="SSF57756">
    <property type="entry name" value="Retrovirus zinc finger-like domains"/>
    <property type="match status" value="1"/>
</dbReference>
<keyword evidence="1" id="KW-0863">Zinc-finger</keyword>
<protein>
    <recommendedName>
        <fullName evidence="2">CCHC-type domain-containing protein</fullName>
    </recommendedName>
</protein>
<dbReference type="InterPro" id="IPR036875">
    <property type="entry name" value="Znf_CCHC_sf"/>
</dbReference>